<dbReference type="SUPFAM" id="SSF52540">
    <property type="entry name" value="P-loop containing nucleoside triphosphate hydrolases"/>
    <property type="match status" value="1"/>
</dbReference>
<dbReference type="PRINTS" id="PR00364">
    <property type="entry name" value="DISEASERSIST"/>
</dbReference>
<dbReference type="PANTHER" id="PTHR46082:SF6">
    <property type="entry name" value="AAA+ ATPASE DOMAIN-CONTAINING PROTEIN-RELATED"/>
    <property type="match status" value="1"/>
</dbReference>
<evidence type="ECO:0000313" key="4">
    <source>
        <dbReference type="Proteomes" id="UP001590951"/>
    </source>
</evidence>
<accession>A0ABR4B121</accession>
<dbReference type="EMBL" id="JBHFEH010000041">
    <property type="protein sequence ID" value="KAL2050912.1"/>
    <property type="molecule type" value="Genomic_DNA"/>
</dbReference>
<dbReference type="SUPFAM" id="SSF48452">
    <property type="entry name" value="TPR-like"/>
    <property type="match status" value="1"/>
</dbReference>
<dbReference type="InterPro" id="IPR027417">
    <property type="entry name" value="P-loop_NTPase"/>
</dbReference>
<dbReference type="SUPFAM" id="SSF53474">
    <property type="entry name" value="alpha/beta-Hydrolases"/>
    <property type="match status" value="1"/>
</dbReference>
<sequence>MVRTVTDDDIGLKILYETPSDAADADPEPSADIVAIHGIGAHPDDSWCKNVDADGSEAHYVHWLKDEHMLPAVVPKTRIMRYGYQSQWFGDEAISQKASTVAQRLLLSLKRARRACPHRPLLFIAHCFGGLVVLRAVVDAQRSEAKWPGIFRSTTGMMFFGTPFRGAGGLSQGEMLRAAQSQYEEGQVQGAVLHILAPGNETLIDLMTLFFETRQEKNKAHIACFFEQKSSNVGAILRGTRIQKFVVDESSGCLDQSESTEKYSLSRDHFSMNKFGKPEEEDFQTVCEVIEKMVEVSPELVAERDQAALGGDHFRVQFHLTGLPVAGKFIDRDAEMKQIEHSLLPFTSQGGRKIHVLYGLGGIGKTQLAIAYCRKHQAIYSAILWLNANSQDTLLQSLAAFATYARIDGLQGSTGRTTGHGQETAEKANAVRRWLALEGNRRWLAIFDNVDRDYHTDVEDPQAYDIESFLPAADQGSILITTRLPHLGALGTATKVRRVGSEQALRILINSSLQAQSTPDIDSLLEKLGGLPLALVQAGRYMHETGTSCPQYLRLYNTSWSELQADVPRLHDYANGSIQTTWSISYERVKQYDPTAAKLLQLWAYLDNHDLWFALLKRGSRGSRKPVWFEDLVRSEIGFKRVIKVLLAYSLVESHQDTESYSIHPVVHDWCMESISKEKLDLMILAPIIVGFAAPETSEPEYWVMQRRLLPHANRCVQRLSTMNTLDVTNDQGSNAAFHSLGLLYTGQDKLAEAEKIYQRALDRKEKAWGPEHTSTLKTVNNLGNLYADQGKLAEAEKMYQRALDGYEKAWGPEHTSTLDTVNNLGLLYPVQAKLAEAEKMYQRALD</sequence>
<evidence type="ECO:0000256" key="1">
    <source>
        <dbReference type="PROSITE-ProRule" id="PRU00339"/>
    </source>
</evidence>
<dbReference type="Pfam" id="PF25000">
    <property type="entry name" value="DUF7779"/>
    <property type="match status" value="1"/>
</dbReference>
<dbReference type="Pfam" id="PF13424">
    <property type="entry name" value="TPR_12"/>
    <property type="match status" value="1"/>
</dbReference>
<reference evidence="3 4" key="1">
    <citation type="submission" date="2024-09" db="EMBL/GenBank/DDBJ databases">
        <title>Rethinking Asexuality: The Enigmatic Case of Functional Sexual Genes in Lepraria (Stereocaulaceae).</title>
        <authorList>
            <person name="Doellman M."/>
            <person name="Sun Y."/>
            <person name="Barcenas-Pena A."/>
            <person name="Lumbsch H.T."/>
            <person name="Grewe F."/>
        </authorList>
    </citation>
    <scope>NUCLEOTIDE SEQUENCE [LARGE SCALE GENOMIC DNA]</scope>
    <source>
        <strain evidence="3 4">Grewe 0041</strain>
    </source>
</reference>
<feature type="repeat" description="TPR" evidence="1">
    <location>
        <begin position="735"/>
        <end position="768"/>
    </location>
</feature>
<dbReference type="Gene3D" id="3.40.50.300">
    <property type="entry name" value="P-loop containing nucleotide triphosphate hydrolases"/>
    <property type="match status" value="1"/>
</dbReference>
<dbReference type="InterPro" id="IPR029058">
    <property type="entry name" value="AB_hydrolase_fold"/>
</dbReference>
<feature type="domain" description="DUF7779" evidence="2">
    <location>
        <begin position="590"/>
        <end position="679"/>
    </location>
</feature>
<dbReference type="InterPro" id="IPR053137">
    <property type="entry name" value="NLR-like"/>
</dbReference>
<organism evidence="3 4">
    <name type="scientific">Lepraria finkii</name>
    <dbReference type="NCBI Taxonomy" id="1340010"/>
    <lineage>
        <taxon>Eukaryota</taxon>
        <taxon>Fungi</taxon>
        <taxon>Dikarya</taxon>
        <taxon>Ascomycota</taxon>
        <taxon>Pezizomycotina</taxon>
        <taxon>Lecanoromycetes</taxon>
        <taxon>OSLEUM clade</taxon>
        <taxon>Lecanoromycetidae</taxon>
        <taxon>Lecanorales</taxon>
        <taxon>Lecanorineae</taxon>
        <taxon>Stereocaulaceae</taxon>
        <taxon>Lepraria</taxon>
    </lineage>
</organism>
<gene>
    <name evidence="3" type="ORF">ABVK25_008810</name>
</gene>
<dbReference type="PROSITE" id="PS50005">
    <property type="entry name" value="TPR"/>
    <property type="match status" value="2"/>
</dbReference>
<name>A0ABR4B121_9LECA</name>
<protein>
    <recommendedName>
        <fullName evidence="2">DUF7779 domain-containing protein</fullName>
    </recommendedName>
</protein>
<dbReference type="PROSITE" id="PS50293">
    <property type="entry name" value="TPR_REGION"/>
    <property type="match status" value="1"/>
</dbReference>
<evidence type="ECO:0000259" key="2">
    <source>
        <dbReference type="Pfam" id="PF25000"/>
    </source>
</evidence>
<comment type="caution">
    <text evidence="3">The sequence shown here is derived from an EMBL/GenBank/DDBJ whole genome shotgun (WGS) entry which is preliminary data.</text>
</comment>
<dbReference type="InterPro" id="IPR019734">
    <property type="entry name" value="TPR_rpt"/>
</dbReference>
<dbReference type="InterPro" id="IPR011990">
    <property type="entry name" value="TPR-like_helical_dom_sf"/>
</dbReference>
<dbReference type="SMART" id="SM00028">
    <property type="entry name" value="TPR"/>
    <property type="match status" value="2"/>
</dbReference>
<dbReference type="PANTHER" id="PTHR46082">
    <property type="entry name" value="ATP/GTP-BINDING PROTEIN-RELATED"/>
    <property type="match status" value="1"/>
</dbReference>
<keyword evidence="4" id="KW-1185">Reference proteome</keyword>
<dbReference type="Gene3D" id="1.25.40.10">
    <property type="entry name" value="Tetratricopeptide repeat domain"/>
    <property type="match status" value="1"/>
</dbReference>
<evidence type="ECO:0000313" key="3">
    <source>
        <dbReference type="EMBL" id="KAL2050912.1"/>
    </source>
</evidence>
<dbReference type="InterPro" id="IPR056681">
    <property type="entry name" value="DUF7779"/>
</dbReference>
<dbReference type="Proteomes" id="UP001590951">
    <property type="component" value="Unassembled WGS sequence"/>
</dbReference>
<feature type="repeat" description="TPR" evidence="1">
    <location>
        <begin position="777"/>
        <end position="810"/>
    </location>
</feature>
<proteinExistence type="predicted"/>
<keyword evidence="1" id="KW-0802">TPR repeat</keyword>